<sequence length="418" mass="44803">MGASKRILSKTMVTRVLLTLSHSSTPTHTNSNPTTSLSIDPARAGSENRFPRISTVLTIPERARIGTMAEIDLNSPYLLAFSHQVETLKSTLVHADYFPIGYLTLFHAIRVSHATRQVSGGLESRLSILQGVLLNQILLFGSVMLSSVMLGTTSPLFLAPRTIATYISVHLFLKLSNLGDFLLALNQAPVFGPALDFTLCLLDGVCRSEGVIILGVEEIRRQNSPSLSGSLYACILNGSILGGGAPLLIQAFNLDSPVGDWKLQAPLWAKSFKSLLAMTDLWSATLVSTIYCLVTDASSSTTSSSSFLSNPTTDYKASFANQFAGGLSFRGMPKVEAQMLSALILTTIFTIQKSIFHLYRAPSTSSQSSRSPAPTRVKKIGEGLSADSEKALLSNGKNGHASPSSRSRNKSSAASSRK</sequence>
<keyword evidence="2" id="KW-1185">Reference proteome</keyword>
<proteinExistence type="predicted"/>
<gene>
    <name evidence="1" type="ORF">IE53DRAFT_80056</name>
</gene>
<protein>
    <submittedName>
        <fullName evidence="1">Uncharacterized protein</fullName>
    </submittedName>
</protein>
<accession>A0ACD0P790</accession>
<dbReference type="EMBL" id="KZ819704">
    <property type="protein sequence ID" value="PWN53916.1"/>
    <property type="molecule type" value="Genomic_DNA"/>
</dbReference>
<dbReference type="Proteomes" id="UP000245626">
    <property type="component" value="Unassembled WGS sequence"/>
</dbReference>
<organism evidence="1 2">
    <name type="scientific">Violaceomyces palustris</name>
    <dbReference type="NCBI Taxonomy" id="1673888"/>
    <lineage>
        <taxon>Eukaryota</taxon>
        <taxon>Fungi</taxon>
        <taxon>Dikarya</taxon>
        <taxon>Basidiomycota</taxon>
        <taxon>Ustilaginomycotina</taxon>
        <taxon>Ustilaginomycetes</taxon>
        <taxon>Violaceomycetales</taxon>
        <taxon>Violaceomycetaceae</taxon>
        <taxon>Violaceomyces</taxon>
    </lineage>
</organism>
<evidence type="ECO:0000313" key="1">
    <source>
        <dbReference type="EMBL" id="PWN53916.1"/>
    </source>
</evidence>
<evidence type="ECO:0000313" key="2">
    <source>
        <dbReference type="Proteomes" id="UP000245626"/>
    </source>
</evidence>
<reference evidence="1 2" key="1">
    <citation type="journal article" date="2018" name="Mol. Biol. Evol.">
        <title>Broad Genomic Sampling Reveals a Smut Pathogenic Ancestry of the Fungal Clade Ustilaginomycotina.</title>
        <authorList>
            <person name="Kijpornyongpan T."/>
            <person name="Mondo S.J."/>
            <person name="Barry K."/>
            <person name="Sandor L."/>
            <person name="Lee J."/>
            <person name="Lipzen A."/>
            <person name="Pangilinan J."/>
            <person name="LaButti K."/>
            <person name="Hainaut M."/>
            <person name="Henrissat B."/>
            <person name="Grigoriev I.V."/>
            <person name="Spatafora J.W."/>
            <person name="Aime M.C."/>
        </authorList>
    </citation>
    <scope>NUCLEOTIDE SEQUENCE [LARGE SCALE GENOMIC DNA]</scope>
    <source>
        <strain evidence="1 2">SA 807</strain>
    </source>
</reference>
<name>A0ACD0P790_9BASI</name>